<sequence>MPELLGGGSDKILCRNCSSETDDELDAVLSAVAAASPVASPQRGDPDRPLGAHRHFVEVAEFDARLPYWFGNADKRPAEYLSILDPQGERLHIRARYRRP</sequence>
<dbReference type="EMBL" id="JAFFZN010000001">
    <property type="protein sequence ID" value="MBO8184077.1"/>
    <property type="molecule type" value="Genomic_DNA"/>
</dbReference>
<proteinExistence type="predicted"/>
<dbReference type="RefSeq" id="WP_209262888.1">
    <property type="nucleotide sequence ID" value="NZ_JAFFZN010000001.1"/>
</dbReference>
<gene>
    <name evidence="1" type="ORF">JW592_01045</name>
</gene>
<dbReference type="Proteomes" id="UP001518976">
    <property type="component" value="Unassembled WGS sequence"/>
</dbReference>
<keyword evidence="2" id="KW-1185">Reference proteome</keyword>
<evidence type="ECO:0000313" key="1">
    <source>
        <dbReference type="EMBL" id="MBO8184077.1"/>
    </source>
</evidence>
<reference evidence="1 2" key="1">
    <citation type="submission" date="2021-02" db="EMBL/GenBank/DDBJ databases">
        <title>Streptomyces spirodelae sp. nov., isolated from duckweed.</title>
        <authorList>
            <person name="Saimee Y."/>
            <person name="Duangmal K."/>
        </authorList>
    </citation>
    <scope>NUCLEOTIDE SEQUENCE [LARGE SCALE GENOMIC DNA]</scope>
    <source>
        <strain evidence="1 2">DW4-2</strain>
    </source>
</reference>
<evidence type="ECO:0000313" key="2">
    <source>
        <dbReference type="Proteomes" id="UP001518976"/>
    </source>
</evidence>
<accession>A0ABS3WLU0</accession>
<protein>
    <submittedName>
        <fullName evidence="1">Uncharacterized protein</fullName>
    </submittedName>
</protein>
<name>A0ABS3WLU0_9ACTN</name>
<comment type="caution">
    <text evidence="1">The sequence shown here is derived from an EMBL/GenBank/DDBJ whole genome shotgun (WGS) entry which is preliminary data.</text>
</comment>
<organism evidence="1 2">
    <name type="scientific">Streptomyces spirodelae</name>
    <dbReference type="NCBI Taxonomy" id="2812904"/>
    <lineage>
        <taxon>Bacteria</taxon>
        <taxon>Bacillati</taxon>
        <taxon>Actinomycetota</taxon>
        <taxon>Actinomycetes</taxon>
        <taxon>Kitasatosporales</taxon>
        <taxon>Streptomycetaceae</taxon>
        <taxon>Streptomyces</taxon>
    </lineage>
</organism>